<dbReference type="EMBL" id="PVTV01000011">
    <property type="protein sequence ID" value="PRY99215.1"/>
    <property type="molecule type" value="Genomic_DNA"/>
</dbReference>
<feature type="active site" evidence="3">
    <location>
        <position position="177"/>
    </location>
</feature>
<dbReference type="Pfam" id="PF14833">
    <property type="entry name" value="NAD_binding_11"/>
    <property type="match status" value="1"/>
</dbReference>
<feature type="domain" description="6-phosphogluconate dehydrogenase NADP-binding" evidence="4">
    <location>
        <begin position="9"/>
        <end position="167"/>
    </location>
</feature>
<dbReference type="InterPro" id="IPR029154">
    <property type="entry name" value="HIBADH-like_NADP-bd"/>
</dbReference>
<feature type="domain" description="3-hydroxyisobutyrate dehydrogenase-like NAD-binding" evidence="5">
    <location>
        <begin position="171"/>
        <end position="291"/>
    </location>
</feature>
<dbReference type="SUPFAM" id="SSF51735">
    <property type="entry name" value="NAD(P)-binding Rossmann-fold domains"/>
    <property type="match status" value="1"/>
</dbReference>
<dbReference type="InterPro" id="IPR008927">
    <property type="entry name" value="6-PGluconate_DH-like_C_sf"/>
</dbReference>
<dbReference type="GO" id="GO:0050661">
    <property type="term" value="F:NADP binding"/>
    <property type="evidence" value="ECO:0007669"/>
    <property type="project" value="InterPro"/>
</dbReference>
<dbReference type="PANTHER" id="PTHR43060">
    <property type="entry name" value="3-HYDROXYISOBUTYRATE DEHYDROGENASE-LIKE 1, MITOCHONDRIAL-RELATED"/>
    <property type="match status" value="1"/>
</dbReference>
<proteinExistence type="predicted"/>
<protein>
    <submittedName>
        <fullName evidence="6">3-hydroxyisobutyrate dehydrogenase</fullName>
    </submittedName>
</protein>
<keyword evidence="7" id="KW-1185">Reference proteome</keyword>
<evidence type="ECO:0000256" key="1">
    <source>
        <dbReference type="ARBA" id="ARBA00023002"/>
    </source>
</evidence>
<gene>
    <name evidence="6" type="ORF">BCM14_0658</name>
</gene>
<evidence type="ECO:0000259" key="5">
    <source>
        <dbReference type="Pfam" id="PF14833"/>
    </source>
</evidence>
<organism evidence="6 7">
    <name type="scientific">Jezberella montanilacus</name>
    <dbReference type="NCBI Taxonomy" id="323426"/>
    <lineage>
        <taxon>Bacteria</taxon>
        <taxon>Pseudomonadati</taxon>
        <taxon>Pseudomonadota</taxon>
        <taxon>Betaproteobacteria</taxon>
        <taxon>Burkholderiales</taxon>
        <taxon>Alcaligenaceae</taxon>
        <taxon>Jezberella</taxon>
    </lineage>
</organism>
<dbReference type="InterPro" id="IPR015815">
    <property type="entry name" value="HIBADH-related"/>
</dbReference>
<reference evidence="6 7" key="1">
    <citation type="submission" date="2018-03" db="EMBL/GenBank/DDBJ databases">
        <title>Genomic Encyclopedia of Type Strains, Phase III (KMG-III): the genomes of soil and plant-associated and newly described type strains.</title>
        <authorList>
            <person name="Whitman W."/>
        </authorList>
    </citation>
    <scope>NUCLEOTIDE SEQUENCE [LARGE SCALE GENOMIC DNA]</scope>
    <source>
        <strain evidence="6 7">MWH-P2sevCIIIb</strain>
    </source>
</reference>
<evidence type="ECO:0000259" key="4">
    <source>
        <dbReference type="Pfam" id="PF03446"/>
    </source>
</evidence>
<dbReference type="Gene3D" id="3.40.50.720">
    <property type="entry name" value="NAD(P)-binding Rossmann-like Domain"/>
    <property type="match status" value="1"/>
</dbReference>
<name>A0A2T0XJW0_9BURK</name>
<evidence type="ECO:0000256" key="3">
    <source>
        <dbReference type="PIRSR" id="PIRSR000103-1"/>
    </source>
</evidence>
<dbReference type="GO" id="GO:0016491">
    <property type="term" value="F:oxidoreductase activity"/>
    <property type="evidence" value="ECO:0007669"/>
    <property type="project" value="UniProtKB-KW"/>
</dbReference>
<keyword evidence="2" id="KW-0520">NAD</keyword>
<dbReference type="PIRSF" id="PIRSF000103">
    <property type="entry name" value="HIBADH"/>
    <property type="match status" value="1"/>
</dbReference>
<dbReference type="Pfam" id="PF03446">
    <property type="entry name" value="NAD_binding_2"/>
    <property type="match status" value="1"/>
</dbReference>
<evidence type="ECO:0000313" key="7">
    <source>
        <dbReference type="Proteomes" id="UP000238308"/>
    </source>
</evidence>
<dbReference type="PANTHER" id="PTHR43060:SF15">
    <property type="entry name" value="3-HYDROXYISOBUTYRATE DEHYDROGENASE-LIKE 1, MITOCHONDRIAL-RELATED"/>
    <property type="match status" value="1"/>
</dbReference>
<dbReference type="InterPro" id="IPR036291">
    <property type="entry name" value="NAD(P)-bd_dom_sf"/>
</dbReference>
<evidence type="ECO:0000313" key="6">
    <source>
        <dbReference type="EMBL" id="PRY99215.1"/>
    </source>
</evidence>
<comment type="caution">
    <text evidence="6">The sequence shown here is derived from an EMBL/GenBank/DDBJ whole genome shotgun (WGS) entry which is preliminary data.</text>
</comment>
<keyword evidence="1" id="KW-0560">Oxidoreductase</keyword>
<accession>A0A2T0XJW0</accession>
<dbReference type="SUPFAM" id="SSF48179">
    <property type="entry name" value="6-phosphogluconate dehydrogenase C-terminal domain-like"/>
    <property type="match status" value="1"/>
</dbReference>
<dbReference type="InterPro" id="IPR013328">
    <property type="entry name" value="6PGD_dom2"/>
</dbReference>
<dbReference type="AlphaFoldDB" id="A0A2T0XJW0"/>
<dbReference type="GO" id="GO:0051287">
    <property type="term" value="F:NAD binding"/>
    <property type="evidence" value="ECO:0007669"/>
    <property type="project" value="InterPro"/>
</dbReference>
<dbReference type="InterPro" id="IPR006115">
    <property type="entry name" value="6PGDH_NADP-bd"/>
</dbReference>
<evidence type="ECO:0000256" key="2">
    <source>
        <dbReference type="ARBA" id="ARBA00023027"/>
    </source>
</evidence>
<dbReference type="Gene3D" id="1.10.1040.10">
    <property type="entry name" value="N-(1-d-carboxylethyl)-l-norvaline Dehydrogenase, domain 2"/>
    <property type="match status" value="1"/>
</dbReference>
<dbReference type="Proteomes" id="UP000238308">
    <property type="component" value="Unassembled WGS sequence"/>
</dbReference>
<sequence>MLPEKKQAIGLVGLGVMGRGVAENLIKNGYQVIGRDVSADALKWLESIGGVASREASDVTSVCDVVISFVVNDVQTEALLFGENGLAKTMRPDTVFIACSTMAPKFLRELSVRLAKIGVHLMDAPVTGGQIGAKNATMTIMAAGPTAIYERIQPILKSIGGKIFFLGTEAGMGAQMKVVNQLLCGVHIAAAAEALAMAKKHGLPLDTTLEILKSGAASSWMLGDRGPRMIADSFDDVQSAVDIFVKDLGLVLDSAKQASFAAPMAHTAFLQFLESSGHGLGKLDDAAVIRNYTE</sequence>